<sequence>MQLAVPILLAVGGGLTGTAAAQNSHDAELTVNTTSGRYTGFVDASPGGTPDVNQWRGIRYGQPPVGKRRFLPPLAAEDDGLHRYAREYPTVCLQQAGNYTGIFWELVPEFQNQEPQGEDCLFLNVWAPRRPALVEGGEKKKGVPVIIWVCGGRRVEWAKNNIEAFGGDPERIVIWGQSAGAGLVTSYVYANGEDPIITGAIANSGTVGVGPGGDDDESGVNKFSRLAELAGCGGGLEAEEELACMQEIPALRLQAILQSRREEVPMFGAVVDNTTVFANYTERLERGLVAKVPLITGTTSNEGAAFSEGPFNKSQTTPPPPPPDDQTGPFDCSLREELKDRLHYGHTTYRYLFAGNFSNITPRYWLGAMHSSDLPVIFGTHYQFRGNSTELEWQTSYAMEEMWVAFAMDPSKDPSTSRGLAWPKYSLDSEAVVLFGNGTEAAGLVSASVVDTSDCSSG</sequence>
<keyword evidence="7" id="KW-1185">Reference proteome</keyword>
<feature type="domain" description="Carboxylesterase type B" evidence="5">
    <location>
        <begin position="330"/>
        <end position="439"/>
    </location>
</feature>
<dbReference type="InterPro" id="IPR029058">
    <property type="entry name" value="AB_hydrolase_fold"/>
</dbReference>
<dbReference type="InterPro" id="IPR019819">
    <property type="entry name" value="Carboxylesterase_B_CS"/>
</dbReference>
<reference evidence="6 7" key="1">
    <citation type="submission" date="2023-01" db="EMBL/GenBank/DDBJ databases">
        <title>Analysis of 21 Apiospora genomes using comparative genomics revels a genus with tremendous synthesis potential of carbohydrate active enzymes and secondary metabolites.</title>
        <authorList>
            <person name="Sorensen T."/>
        </authorList>
    </citation>
    <scope>NUCLEOTIDE SEQUENCE [LARGE SCALE GENOMIC DNA]</scope>
    <source>
        <strain evidence="6 7">CBS 20057</strain>
    </source>
</reference>
<dbReference type="Proteomes" id="UP001396898">
    <property type="component" value="Unassembled WGS sequence"/>
</dbReference>
<feature type="region of interest" description="Disordered" evidence="4">
    <location>
        <begin position="302"/>
        <end position="330"/>
    </location>
</feature>
<feature type="domain" description="Carboxylesterase type B" evidence="5">
    <location>
        <begin position="156"/>
        <end position="309"/>
    </location>
</feature>
<protein>
    <recommendedName>
        <fullName evidence="3">Carboxylic ester hydrolase</fullName>
        <ecNumber evidence="3">3.1.1.-</ecNumber>
    </recommendedName>
</protein>
<keyword evidence="2 3" id="KW-0378">Hydrolase</keyword>
<accession>A0ABR1RCK8</accession>
<comment type="similarity">
    <text evidence="1 3">Belongs to the type-B carboxylesterase/lipase family.</text>
</comment>
<proteinExistence type="inferred from homology"/>
<dbReference type="InterPro" id="IPR002018">
    <property type="entry name" value="CarbesteraseB"/>
</dbReference>
<gene>
    <name evidence="6" type="ORF">PG991_010887</name>
</gene>
<dbReference type="Pfam" id="PF00135">
    <property type="entry name" value="COesterase"/>
    <property type="match status" value="3"/>
</dbReference>
<evidence type="ECO:0000313" key="6">
    <source>
        <dbReference type="EMBL" id="KAK8008336.1"/>
    </source>
</evidence>
<dbReference type="Gene3D" id="3.40.50.1820">
    <property type="entry name" value="alpha/beta hydrolase"/>
    <property type="match status" value="3"/>
</dbReference>
<dbReference type="InterPro" id="IPR019826">
    <property type="entry name" value="Carboxylesterase_B_AS"/>
</dbReference>
<dbReference type="PROSITE" id="PS00941">
    <property type="entry name" value="CARBOXYLESTERASE_B_2"/>
    <property type="match status" value="1"/>
</dbReference>
<name>A0ABR1RCK8_9PEZI</name>
<dbReference type="PANTHER" id="PTHR43918:SF12">
    <property type="entry name" value="ACETYLCHOLINESTERASE 1"/>
    <property type="match status" value="1"/>
</dbReference>
<keyword evidence="3" id="KW-0732">Signal</keyword>
<dbReference type="PANTHER" id="PTHR43918">
    <property type="entry name" value="ACETYLCHOLINESTERASE"/>
    <property type="match status" value="1"/>
</dbReference>
<dbReference type="EMBL" id="JAQQWI010000016">
    <property type="protein sequence ID" value="KAK8008336.1"/>
    <property type="molecule type" value="Genomic_DNA"/>
</dbReference>
<feature type="domain" description="Carboxylesterase type B" evidence="5">
    <location>
        <begin position="29"/>
        <end position="153"/>
    </location>
</feature>
<evidence type="ECO:0000256" key="3">
    <source>
        <dbReference type="RuleBase" id="RU361235"/>
    </source>
</evidence>
<organism evidence="6 7">
    <name type="scientific">Apiospora marii</name>
    <dbReference type="NCBI Taxonomy" id="335849"/>
    <lineage>
        <taxon>Eukaryota</taxon>
        <taxon>Fungi</taxon>
        <taxon>Dikarya</taxon>
        <taxon>Ascomycota</taxon>
        <taxon>Pezizomycotina</taxon>
        <taxon>Sordariomycetes</taxon>
        <taxon>Xylariomycetidae</taxon>
        <taxon>Amphisphaeriales</taxon>
        <taxon>Apiosporaceae</taxon>
        <taxon>Apiospora</taxon>
    </lineage>
</organism>
<dbReference type="EC" id="3.1.1.-" evidence="3"/>
<feature type="chain" id="PRO_5045001502" description="Carboxylic ester hydrolase" evidence="3">
    <location>
        <begin position="22"/>
        <end position="458"/>
    </location>
</feature>
<dbReference type="InterPro" id="IPR050654">
    <property type="entry name" value="AChE-related_enzymes"/>
</dbReference>
<evidence type="ECO:0000313" key="7">
    <source>
        <dbReference type="Proteomes" id="UP001396898"/>
    </source>
</evidence>
<evidence type="ECO:0000256" key="4">
    <source>
        <dbReference type="SAM" id="MobiDB-lite"/>
    </source>
</evidence>
<evidence type="ECO:0000256" key="2">
    <source>
        <dbReference type="ARBA" id="ARBA00022801"/>
    </source>
</evidence>
<evidence type="ECO:0000256" key="1">
    <source>
        <dbReference type="ARBA" id="ARBA00005964"/>
    </source>
</evidence>
<comment type="caution">
    <text evidence="6">The sequence shown here is derived from an EMBL/GenBank/DDBJ whole genome shotgun (WGS) entry which is preliminary data.</text>
</comment>
<dbReference type="PROSITE" id="PS00122">
    <property type="entry name" value="CARBOXYLESTERASE_B_1"/>
    <property type="match status" value="1"/>
</dbReference>
<evidence type="ECO:0000259" key="5">
    <source>
        <dbReference type="Pfam" id="PF00135"/>
    </source>
</evidence>
<feature type="signal peptide" evidence="3">
    <location>
        <begin position="1"/>
        <end position="21"/>
    </location>
</feature>
<dbReference type="SUPFAM" id="SSF53474">
    <property type="entry name" value="alpha/beta-Hydrolases"/>
    <property type="match status" value="1"/>
</dbReference>